<dbReference type="InterPro" id="IPR036163">
    <property type="entry name" value="HMA_dom_sf"/>
</dbReference>
<proteinExistence type="predicted"/>
<evidence type="ECO:0000313" key="1">
    <source>
        <dbReference type="EMBL" id="SMG48660.1"/>
    </source>
</evidence>
<dbReference type="Proteomes" id="UP000193420">
    <property type="component" value="Unassembled WGS sequence"/>
</dbReference>
<dbReference type="EMBL" id="FXAO01000009">
    <property type="protein sequence ID" value="SMG48660.1"/>
    <property type="molecule type" value="Genomic_DNA"/>
</dbReference>
<evidence type="ECO:0000313" key="2">
    <source>
        <dbReference type="Proteomes" id="UP000193420"/>
    </source>
</evidence>
<reference evidence="2" key="1">
    <citation type="submission" date="2017-04" db="EMBL/GenBank/DDBJ databases">
        <authorList>
            <person name="Varghese N."/>
            <person name="Submissions S."/>
        </authorList>
    </citation>
    <scope>NUCLEOTIDE SEQUENCE [LARGE SCALE GENOMIC DNA]</scope>
    <source>
        <strain evidence="2">DSM 19835</strain>
    </source>
</reference>
<dbReference type="STRING" id="188872.SAMN03080602_03783"/>
<accession>A0A1X7L4H5</accession>
<sequence>MKTLKIQIPNMQSSHCQMRVNKALGTILGATNIRTQSGVASASLPMEATSAEVISTIENAGYYVTDIEQENEITFSETESTIENGIVNDHCLD</sequence>
<dbReference type="GO" id="GO:0046872">
    <property type="term" value="F:metal ion binding"/>
    <property type="evidence" value="ECO:0007669"/>
    <property type="project" value="InterPro"/>
</dbReference>
<dbReference type="RefSeq" id="WP_139827288.1">
    <property type="nucleotide sequence ID" value="NZ_FXAO01000009.1"/>
</dbReference>
<name>A0A1X7L4H5_9FLAO</name>
<protein>
    <submittedName>
        <fullName evidence="1">Copper chaperone</fullName>
    </submittedName>
</protein>
<dbReference type="SUPFAM" id="SSF55008">
    <property type="entry name" value="HMA, heavy metal-associated domain"/>
    <property type="match status" value="1"/>
</dbReference>
<organism evidence="1 2">
    <name type="scientific">Arenibacter troitsensis</name>
    <dbReference type="NCBI Taxonomy" id="188872"/>
    <lineage>
        <taxon>Bacteria</taxon>
        <taxon>Pseudomonadati</taxon>
        <taxon>Bacteroidota</taxon>
        <taxon>Flavobacteriia</taxon>
        <taxon>Flavobacteriales</taxon>
        <taxon>Flavobacteriaceae</taxon>
        <taxon>Arenibacter</taxon>
    </lineage>
</organism>
<gene>
    <name evidence="1" type="ORF">SAMN03080602_03783</name>
</gene>
<dbReference type="AlphaFoldDB" id="A0A1X7L4H5"/>
<dbReference type="Gene3D" id="3.30.70.100">
    <property type="match status" value="1"/>
</dbReference>
<keyword evidence="2" id="KW-1185">Reference proteome</keyword>
<dbReference type="OrthoDB" id="9813965at2"/>